<dbReference type="AlphaFoldDB" id="A0A8H5HPW7"/>
<feature type="compositionally biased region" description="Basic and acidic residues" evidence="1">
    <location>
        <begin position="795"/>
        <end position="804"/>
    </location>
</feature>
<evidence type="ECO:0000313" key="2">
    <source>
        <dbReference type="EMBL" id="KAF5387389.1"/>
    </source>
</evidence>
<evidence type="ECO:0000256" key="1">
    <source>
        <dbReference type="SAM" id="MobiDB-lite"/>
    </source>
</evidence>
<feature type="region of interest" description="Disordered" evidence="1">
    <location>
        <begin position="687"/>
        <end position="848"/>
    </location>
</feature>
<feature type="compositionally biased region" description="Low complexity" evidence="1">
    <location>
        <begin position="909"/>
        <end position="923"/>
    </location>
</feature>
<keyword evidence="3" id="KW-1185">Reference proteome</keyword>
<feature type="compositionally biased region" description="Polar residues" evidence="1">
    <location>
        <begin position="1"/>
        <end position="12"/>
    </location>
</feature>
<feature type="region of interest" description="Disordered" evidence="1">
    <location>
        <begin position="886"/>
        <end position="924"/>
    </location>
</feature>
<feature type="region of interest" description="Disordered" evidence="1">
    <location>
        <begin position="1"/>
        <end position="83"/>
    </location>
</feature>
<sequence length="1011" mass="111377">MNQHLSSPNSTAHIKLEEQPTNSLKRKTPPDDQVSAAAAPAAVVLDGQDPHPESEDDEQRHPPEAPRATSPTPPAPQRPPGEYENGHVVCPFCRKQVSFRDQTTGELAFERWHQHKDNCPGQRPPESHNPPLARPPPQLTVNVYSAPRPDSNHFPTLIAHPPTKRRRAKRTEEERIAYLRADPYVAQFEAYRVLCASCDKWIRLRPNSTYCSIPWDAHRKSCLSKKISNKNTYALDERNSLFSKDSDVRKFDAERVLCAVCDKWIPINPEDHLQAVQKWLSHRGDCSKRAVGAAVAGVGFPHPGSPHFREKPLKGPLPTHGLPLPQHYYRPPTPPPPHDRYHSSPPRHDPPPPPPGSRTSRPVRSTVFSNVKTEPEFRGRKELINVDADGDADADADADGDPETDEDADHTRQSYSSQEAKETERNHIVTATSNRPVVIQPLASASGSTSPVTVPALDSSAPSGEGRSPTEPIYSPAAGIFPPGPAHESRRRNAEQRAATLRADHLIKHVEPNRVFCSLCEKWVQLRQDSSYSSSQRRAQKAAEIEEIKRRRAMGMAGARMNGPGHHRYPPPLPYPPHAAHHPHHPSDPHHLYPISPHTMFPPPPTRPVQGYPPEGDDSDYLSASEPSENEDMDTRFDFRGLSASVSATSGSRSRSHSLHSLAMAVDGNEREYMDRGDAPERYARFKRAPSGSGRNMPEAQAANGDPETTTADAVNGDVHREAVGQPRAHSKGQSRDENGDDSATEEVNRNRGPSADHGPVSASHSDSGHPLPRQAGAREVPPQLQHSHHHHRSRTDSNADSRRSSQHGHSLVSLVPSHVQSRSYPYPPPAANGNGAPVPPYRSSPQQWEPQYIDSRAGHSNERVGHNSYASHHRVGPRELRTVDRAHHHRGQQSRPPPPGPGLGPYGSGTLPPSSGLPSGRGILADLDSPHGRKHFVSHSIAYLFKTTYDSSSSSADELSISALVAYLNAAMPMDKHEDFDTTEVVKYVGALREKGKVLLEGDVVKKVRR</sequence>
<protein>
    <submittedName>
        <fullName evidence="2">Uncharacterized protein</fullName>
    </submittedName>
</protein>
<feature type="region of interest" description="Disordered" evidence="1">
    <location>
        <begin position="561"/>
        <end position="634"/>
    </location>
</feature>
<evidence type="ECO:0000313" key="3">
    <source>
        <dbReference type="Proteomes" id="UP000518752"/>
    </source>
</evidence>
<feature type="compositionally biased region" description="Low complexity" evidence="1">
    <location>
        <begin position="31"/>
        <end position="46"/>
    </location>
</feature>
<feature type="compositionally biased region" description="Basic and acidic residues" evidence="1">
    <location>
        <begin position="337"/>
        <end position="350"/>
    </location>
</feature>
<feature type="compositionally biased region" description="Basic and acidic residues" evidence="1">
    <location>
        <begin position="48"/>
        <end position="64"/>
    </location>
</feature>
<accession>A0A8H5HPW7</accession>
<feature type="compositionally biased region" description="Basic and acidic residues" evidence="1">
    <location>
        <begin position="373"/>
        <end position="384"/>
    </location>
</feature>
<organism evidence="2 3">
    <name type="scientific">Collybiopsis confluens</name>
    <dbReference type="NCBI Taxonomy" id="2823264"/>
    <lineage>
        <taxon>Eukaryota</taxon>
        <taxon>Fungi</taxon>
        <taxon>Dikarya</taxon>
        <taxon>Basidiomycota</taxon>
        <taxon>Agaricomycotina</taxon>
        <taxon>Agaricomycetes</taxon>
        <taxon>Agaricomycetidae</taxon>
        <taxon>Agaricales</taxon>
        <taxon>Marasmiineae</taxon>
        <taxon>Omphalotaceae</taxon>
        <taxon>Collybiopsis</taxon>
    </lineage>
</organism>
<gene>
    <name evidence="2" type="ORF">D9757_005727</name>
</gene>
<reference evidence="2 3" key="1">
    <citation type="journal article" date="2020" name="ISME J.">
        <title>Uncovering the hidden diversity of litter-decomposition mechanisms in mushroom-forming fungi.</title>
        <authorList>
            <person name="Floudas D."/>
            <person name="Bentzer J."/>
            <person name="Ahren D."/>
            <person name="Johansson T."/>
            <person name="Persson P."/>
            <person name="Tunlid A."/>
        </authorList>
    </citation>
    <scope>NUCLEOTIDE SEQUENCE [LARGE SCALE GENOMIC DNA]</scope>
    <source>
        <strain evidence="2 3">CBS 406.79</strain>
    </source>
</reference>
<feature type="compositionally biased region" description="Polar residues" evidence="1">
    <location>
        <begin position="443"/>
        <end position="452"/>
    </location>
</feature>
<proteinExistence type="predicted"/>
<feature type="compositionally biased region" description="Acidic residues" evidence="1">
    <location>
        <begin position="388"/>
        <end position="408"/>
    </location>
</feature>
<name>A0A8H5HPW7_9AGAR</name>
<feature type="region of interest" description="Disordered" evidence="1">
    <location>
        <begin position="302"/>
        <end position="497"/>
    </location>
</feature>
<dbReference type="OrthoDB" id="3270344at2759"/>
<comment type="caution">
    <text evidence="2">The sequence shown here is derived from an EMBL/GenBank/DDBJ whole genome shotgun (WGS) entry which is preliminary data.</text>
</comment>
<dbReference type="EMBL" id="JAACJN010000033">
    <property type="protein sequence ID" value="KAF5387389.1"/>
    <property type="molecule type" value="Genomic_DNA"/>
</dbReference>
<dbReference type="Proteomes" id="UP000518752">
    <property type="component" value="Unassembled WGS sequence"/>
</dbReference>
<feature type="region of interest" description="Disordered" evidence="1">
    <location>
        <begin position="115"/>
        <end position="135"/>
    </location>
</feature>